<proteinExistence type="inferred from homology"/>
<sequence length="250" mass="25300">MQQFDNKIALVTGAGSGIGAAVAKALAASGARVAAVDVTPGGQVTVDTIKASGGEAIFLQCDIQDSAAVADAVAKTVAQFGGLDIAVNNAGVDPEVAPEADWDETAMERILSINIKGLFLCMKHEIAHMVGQGSGAIVNLASAAGVVGVANKPAYTASKHAVVGLTKASALQYAARGIRINAVCPGAVDTPMLDHNLPPGVDKSLIAANHPINRLASPEEITQAILWLCSESASYVVGHSLTVDGGLTVQ</sequence>
<protein>
    <submittedName>
        <fullName evidence="3">Glucose 1-dehydrogenase</fullName>
        <ecNumber evidence="3">1.1.1.47</ecNumber>
    </submittedName>
</protein>
<dbReference type="Proteomes" id="UP000321933">
    <property type="component" value="Unassembled WGS sequence"/>
</dbReference>
<comment type="similarity">
    <text evidence="1">Belongs to the short-chain dehydrogenases/reductases (SDR) family.</text>
</comment>
<evidence type="ECO:0000313" key="3">
    <source>
        <dbReference type="EMBL" id="TXS93134.1"/>
    </source>
</evidence>
<dbReference type="SUPFAM" id="SSF51735">
    <property type="entry name" value="NAD(P)-binding Rossmann-fold domains"/>
    <property type="match status" value="1"/>
</dbReference>
<evidence type="ECO:0000313" key="4">
    <source>
        <dbReference type="Proteomes" id="UP000321933"/>
    </source>
</evidence>
<dbReference type="CDD" id="cd05233">
    <property type="entry name" value="SDR_c"/>
    <property type="match status" value="1"/>
</dbReference>
<keyword evidence="4" id="KW-1185">Reference proteome</keyword>
<name>A0A5C8ZZG9_9GAMM</name>
<dbReference type="Gene3D" id="3.40.50.720">
    <property type="entry name" value="NAD(P)-binding Rossmann-like Domain"/>
    <property type="match status" value="1"/>
</dbReference>
<evidence type="ECO:0000256" key="1">
    <source>
        <dbReference type="ARBA" id="ARBA00006484"/>
    </source>
</evidence>
<dbReference type="PRINTS" id="PR00081">
    <property type="entry name" value="GDHRDH"/>
</dbReference>
<dbReference type="FunFam" id="3.40.50.720:FF:000084">
    <property type="entry name" value="Short-chain dehydrogenase reductase"/>
    <property type="match status" value="1"/>
</dbReference>
<dbReference type="InterPro" id="IPR036291">
    <property type="entry name" value="NAD(P)-bd_dom_sf"/>
</dbReference>
<dbReference type="PANTHER" id="PTHR24321">
    <property type="entry name" value="DEHYDROGENASES, SHORT CHAIN"/>
    <property type="match status" value="1"/>
</dbReference>
<dbReference type="RefSeq" id="WP_148063070.1">
    <property type="nucleotide sequence ID" value="NZ_VRYZ01000002.1"/>
</dbReference>
<dbReference type="GO" id="GO:0047936">
    <property type="term" value="F:glucose 1-dehydrogenase [NAD(P)+] activity"/>
    <property type="evidence" value="ECO:0007669"/>
    <property type="project" value="UniProtKB-EC"/>
</dbReference>
<dbReference type="AlphaFoldDB" id="A0A5C8ZZG9"/>
<gene>
    <name evidence="3" type="ORF">FVW59_04540</name>
</gene>
<dbReference type="EMBL" id="VRYZ01000002">
    <property type="protein sequence ID" value="TXS93134.1"/>
    <property type="molecule type" value="Genomic_DNA"/>
</dbReference>
<dbReference type="InterPro" id="IPR002347">
    <property type="entry name" value="SDR_fam"/>
</dbReference>
<keyword evidence="2 3" id="KW-0560">Oxidoreductase</keyword>
<comment type="caution">
    <text evidence="3">The sequence shown here is derived from an EMBL/GenBank/DDBJ whole genome shotgun (WGS) entry which is preliminary data.</text>
</comment>
<dbReference type="Pfam" id="PF13561">
    <property type="entry name" value="adh_short_C2"/>
    <property type="match status" value="1"/>
</dbReference>
<dbReference type="PRINTS" id="PR00080">
    <property type="entry name" value="SDRFAMILY"/>
</dbReference>
<dbReference type="OrthoDB" id="6861885at2"/>
<dbReference type="EC" id="1.1.1.47" evidence="3"/>
<reference evidence="3 4" key="1">
    <citation type="submission" date="2019-08" db="EMBL/GenBank/DDBJ databases">
        <title>Parahaliea maris sp. nov., isolated from the surface seawater.</title>
        <authorList>
            <person name="Liu Y."/>
        </authorList>
    </citation>
    <scope>NUCLEOTIDE SEQUENCE [LARGE SCALE GENOMIC DNA]</scope>
    <source>
        <strain evidence="3 4">S2-26</strain>
    </source>
</reference>
<dbReference type="NCBIfam" id="NF005559">
    <property type="entry name" value="PRK07231.1"/>
    <property type="match status" value="1"/>
</dbReference>
<dbReference type="PANTHER" id="PTHR24321:SF8">
    <property type="entry name" value="ESTRADIOL 17-BETA-DEHYDROGENASE 8-RELATED"/>
    <property type="match status" value="1"/>
</dbReference>
<accession>A0A5C8ZZG9</accession>
<organism evidence="3 4">
    <name type="scientific">Parahaliea aestuarii</name>
    <dbReference type="NCBI Taxonomy" id="1852021"/>
    <lineage>
        <taxon>Bacteria</taxon>
        <taxon>Pseudomonadati</taxon>
        <taxon>Pseudomonadota</taxon>
        <taxon>Gammaproteobacteria</taxon>
        <taxon>Cellvibrionales</taxon>
        <taxon>Halieaceae</taxon>
        <taxon>Parahaliea</taxon>
    </lineage>
</organism>
<evidence type="ECO:0000256" key="2">
    <source>
        <dbReference type="ARBA" id="ARBA00023002"/>
    </source>
</evidence>